<name>A0AAV7M5Q4_PLEWA</name>
<evidence type="ECO:0000256" key="1">
    <source>
        <dbReference type="SAM" id="MobiDB-lite"/>
    </source>
</evidence>
<feature type="region of interest" description="Disordered" evidence="1">
    <location>
        <begin position="28"/>
        <end position="81"/>
    </location>
</feature>
<organism evidence="2 3">
    <name type="scientific">Pleurodeles waltl</name>
    <name type="common">Iberian ribbed newt</name>
    <dbReference type="NCBI Taxonomy" id="8319"/>
    <lineage>
        <taxon>Eukaryota</taxon>
        <taxon>Metazoa</taxon>
        <taxon>Chordata</taxon>
        <taxon>Craniata</taxon>
        <taxon>Vertebrata</taxon>
        <taxon>Euteleostomi</taxon>
        <taxon>Amphibia</taxon>
        <taxon>Batrachia</taxon>
        <taxon>Caudata</taxon>
        <taxon>Salamandroidea</taxon>
        <taxon>Salamandridae</taxon>
        <taxon>Pleurodelinae</taxon>
        <taxon>Pleurodeles</taxon>
    </lineage>
</organism>
<dbReference type="Proteomes" id="UP001066276">
    <property type="component" value="Chromosome 10"/>
</dbReference>
<feature type="compositionally biased region" description="Polar residues" evidence="1">
    <location>
        <begin position="54"/>
        <end position="78"/>
    </location>
</feature>
<sequence>MAVERNQAASRDCRMVPAYDPTLNCAPGTYGGTAAPAPPSPRVASDMDKHRQVRPSQGNTIDQDATTSTPMQHATRQISGRKVHEIEEEPTRAELLTGIHGSREALEGKKETVGIEVNLLCTDLCKVSDKVRVAERSIE</sequence>
<dbReference type="AlphaFoldDB" id="A0AAV7M5Q4"/>
<proteinExistence type="predicted"/>
<dbReference type="EMBL" id="JANPWB010000014">
    <property type="protein sequence ID" value="KAJ1098469.1"/>
    <property type="molecule type" value="Genomic_DNA"/>
</dbReference>
<keyword evidence="3" id="KW-1185">Reference proteome</keyword>
<reference evidence="2" key="1">
    <citation type="journal article" date="2022" name="bioRxiv">
        <title>Sequencing and chromosome-scale assembly of the giantPleurodeles waltlgenome.</title>
        <authorList>
            <person name="Brown T."/>
            <person name="Elewa A."/>
            <person name="Iarovenko S."/>
            <person name="Subramanian E."/>
            <person name="Araus A.J."/>
            <person name="Petzold A."/>
            <person name="Susuki M."/>
            <person name="Suzuki K.-i.T."/>
            <person name="Hayashi T."/>
            <person name="Toyoda A."/>
            <person name="Oliveira C."/>
            <person name="Osipova E."/>
            <person name="Leigh N.D."/>
            <person name="Simon A."/>
            <person name="Yun M.H."/>
        </authorList>
    </citation>
    <scope>NUCLEOTIDE SEQUENCE</scope>
    <source>
        <strain evidence="2">20211129_DDA</strain>
        <tissue evidence="2">Liver</tissue>
    </source>
</reference>
<accession>A0AAV7M5Q4</accession>
<protein>
    <submittedName>
        <fullName evidence="2">Uncharacterized protein</fullName>
    </submittedName>
</protein>
<evidence type="ECO:0000313" key="3">
    <source>
        <dbReference type="Proteomes" id="UP001066276"/>
    </source>
</evidence>
<gene>
    <name evidence="2" type="ORF">NDU88_003580</name>
</gene>
<comment type="caution">
    <text evidence="2">The sequence shown here is derived from an EMBL/GenBank/DDBJ whole genome shotgun (WGS) entry which is preliminary data.</text>
</comment>
<evidence type="ECO:0000313" key="2">
    <source>
        <dbReference type="EMBL" id="KAJ1098469.1"/>
    </source>
</evidence>